<evidence type="ECO:0000313" key="3">
    <source>
        <dbReference type="EMBL" id="MBB5752369.1"/>
    </source>
</evidence>
<comment type="subunit">
    <text evidence="1">Tightly associated with the cellulose synthase catalytic subunit.</text>
</comment>
<accession>A0A7W9FL74</accession>
<gene>
    <name evidence="3" type="ORF">GGQ63_001421</name>
</gene>
<dbReference type="Gene3D" id="2.60.120.260">
    <property type="entry name" value="Galactose-binding domain-like"/>
    <property type="match status" value="2"/>
</dbReference>
<dbReference type="GO" id="GO:0005886">
    <property type="term" value="C:plasma membrane"/>
    <property type="evidence" value="ECO:0007669"/>
    <property type="project" value="UniProtKB-SubCell"/>
</dbReference>
<comment type="pathway">
    <text evidence="1">Glycan metabolism; bacterial cellulose biosynthesis.</text>
</comment>
<keyword evidence="1" id="KW-1003">Cell membrane</keyword>
<keyword evidence="1" id="KW-0812">Transmembrane</keyword>
<keyword evidence="1" id="KW-0997">Cell inner membrane</keyword>
<organism evidence="3 4">
    <name type="scientific">Prosthecomicrobium pneumaticum</name>
    <dbReference type="NCBI Taxonomy" id="81895"/>
    <lineage>
        <taxon>Bacteria</taxon>
        <taxon>Pseudomonadati</taxon>
        <taxon>Pseudomonadota</taxon>
        <taxon>Alphaproteobacteria</taxon>
        <taxon>Hyphomicrobiales</taxon>
        <taxon>Kaistiaceae</taxon>
        <taxon>Prosthecomicrobium</taxon>
    </lineage>
</organism>
<feature type="region of interest" description="Disordered" evidence="2">
    <location>
        <begin position="539"/>
        <end position="567"/>
    </location>
</feature>
<dbReference type="AlphaFoldDB" id="A0A7W9FL74"/>
<reference evidence="3 4" key="1">
    <citation type="submission" date="2020-08" db="EMBL/GenBank/DDBJ databases">
        <title>Genomic Encyclopedia of Type Strains, Phase IV (KMG-IV): sequencing the most valuable type-strain genomes for metagenomic binning, comparative biology and taxonomic classification.</title>
        <authorList>
            <person name="Goeker M."/>
        </authorList>
    </citation>
    <scope>NUCLEOTIDE SEQUENCE [LARGE SCALE GENOMIC DNA]</scope>
    <source>
        <strain evidence="3 4">DSM 16268</strain>
    </source>
</reference>
<dbReference type="RefSeq" id="WP_183853959.1">
    <property type="nucleotide sequence ID" value="NZ_JACHOO010000002.1"/>
</dbReference>
<dbReference type="Pfam" id="PF03170">
    <property type="entry name" value="BcsB"/>
    <property type="match status" value="1"/>
</dbReference>
<dbReference type="UniPathway" id="UPA00694"/>
<comment type="subcellular location">
    <subcellularLocation>
        <location evidence="1">Cell inner membrane</location>
    </subcellularLocation>
</comment>
<evidence type="ECO:0000256" key="1">
    <source>
        <dbReference type="RuleBase" id="RU365021"/>
    </source>
</evidence>
<keyword evidence="1" id="KW-1133">Transmembrane helix</keyword>
<protein>
    <recommendedName>
        <fullName evidence="1">Cyclic di-GMP-binding protein</fullName>
    </recommendedName>
    <alternativeName>
        <fullName evidence="1">Cellulose synthase regulatory subunit</fullName>
    </alternativeName>
</protein>
<name>A0A7W9FL74_9HYPH</name>
<proteinExistence type="inferred from homology"/>
<keyword evidence="1" id="KW-0472">Membrane</keyword>
<keyword evidence="4" id="KW-1185">Reference proteome</keyword>
<keyword evidence="1" id="KW-0135">Cellulose biosynthesis</keyword>
<comment type="similarity">
    <text evidence="1">Belongs to the AcsB/BcsB family.</text>
</comment>
<dbReference type="GO" id="GO:0006011">
    <property type="term" value="P:UDP-alpha-D-glucose metabolic process"/>
    <property type="evidence" value="ECO:0007669"/>
    <property type="project" value="InterPro"/>
</dbReference>
<dbReference type="EMBL" id="JACHOO010000002">
    <property type="protein sequence ID" value="MBB5752369.1"/>
    <property type="molecule type" value="Genomic_DNA"/>
</dbReference>
<comment type="caution">
    <text evidence="3">The sequence shown here is derived from an EMBL/GenBank/DDBJ whole genome shotgun (WGS) entry which is preliminary data.</text>
</comment>
<dbReference type="GO" id="GO:0030244">
    <property type="term" value="P:cellulose biosynthetic process"/>
    <property type="evidence" value="ECO:0007669"/>
    <property type="project" value="UniProtKB-KW"/>
</dbReference>
<dbReference type="InterPro" id="IPR018513">
    <property type="entry name" value="Cell_synthase_bac"/>
</dbReference>
<comment type="function">
    <text evidence="1">Binds the cellulose synthase activator, bis-(3'-5') cyclic diguanylic acid (c-di-GMP).</text>
</comment>
<feature type="transmembrane region" description="Helical" evidence="1">
    <location>
        <begin position="712"/>
        <end position="734"/>
    </location>
</feature>
<evidence type="ECO:0000256" key="2">
    <source>
        <dbReference type="SAM" id="MobiDB-lite"/>
    </source>
</evidence>
<evidence type="ECO:0000313" key="4">
    <source>
        <dbReference type="Proteomes" id="UP000523821"/>
    </source>
</evidence>
<sequence length="741" mass="78416">MPEPAAGPQPAATEADERSLLPFGSVRFEGEMAGRSWTLFVTEEEAAAAASVTLAYRNAVLVMPERSRLRLVLNDQTVIDAPISAPETTGLLTADLPSGVLQPGANVFRLEAAQRHRTDCTIPSTYELWTEIDGSRSHLSFAGSAAELRPRSIDELAAVGFDGTGLTTIAIVAPGAQRSAAAAHIWPLAQSLALLGGFPNIRVEVLDAPPPGGGHGTLTVLLGTAEELAGLVGPEGRDAQSTTVTTFLDRPDLGRAVLLISGPRQGDIANAVEALVSRIDRPATALRETLDTASWESPPVRLFRGEQTVPLSALGVRTTEFSGRRFSTTFAVAVTADFYAAAYGEAALLLDAAFTEAVRPASHLDVYVNGHIAATTRIIGRRGGIFRHYPVPIPLRHFTPGINHVTIEANLDTAADEACAPDAAATDDSRFVLFDTTEFHMPAFARAARTPDLAALSGTGYPYGPSVEPVSLVLGRHSPQVISAAATLLGRLALQAGRIVPVAETSASAAPRSMALFVGAAAQTPPVALQATRIAESARTDWREPAGQVPTRATEQATERAAPPADTEQVFDRWRDRLSGGGGWQGQVSSFEDWLQRTFDISLSELRLRAPEAPPYAPARETSLVIAQAAAPTGDGVWTVFAAPSEDLLADAMAAATREDRWRDIDGRLATYAAATDTIETAPAAAVTFLPLTDRSVGNLRMIAANWLSSNILVYAVALVLMCAILGAMTAFLLRRIGRQG</sequence>
<dbReference type="Proteomes" id="UP000523821">
    <property type="component" value="Unassembled WGS sequence"/>
</dbReference>
<keyword evidence="1" id="KW-0973">c-di-GMP</keyword>
<feature type="compositionally biased region" description="Low complexity" evidence="2">
    <location>
        <begin position="550"/>
        <end position="565"/>
    </location>
</feature>